<dbReference type="RefSeq" id="WP_263741136.1">
    <property type="nucleotide sequence ID" value="NZ_JAOWKZ010000004.1"/>
</dbReference>
<name>A0ABT2ZSA8_9RHOB</name>
<proteinExistence type="predicted"/>
<protein>
    <submittedName>
        <fullName evidence="1">Uncharacterized protein</fullName>
    </submittedName>
</protein>
<accession>A0ABT2ZSA8</accession>
<comment type="caution">
    <text evidence="1">The sequence shown here is derived from an EMBL/GenBank/DDBJ whole genome shotgun (WGS) entry which is preliminary data.</text>
</comment>
<gene>
    <name evidence="1" type="ORF">OEZ71_16500</name>
</gene>
<sequence>MPSPPKTRGLPPDEPVPLVLVPDALLPEPEIPELELLLPDPLLPDPEPLLSDPELELPEPLPEFDPFASAVLRVVSEGAQ</sequence>
<dbReference type="EMBL" id="JAOWKZ010000004">
    <property type="protein sequence ID" value="MCV2873899.1"/>
    <property type="molecule type" value="Genomic_DNA"/>
</dbReference>
<keyword evidence="2" id="KW-1185">Reference proteome</keyword>
<dbReference type="Proteomes" id="UP001652564">
    <property type="component" value="Unassembled WGS sequence"/>
</dbReference>
<organism evidence="1 2">
    <name type="scientific">Albidovulum litorale</name>
    <dbReference type="NCBI Taxonomy" id="2984134"/>
    <lineage>
        <taxon>Bacteria</taxon>
        <taxon>Pseudomonadati</taxon>
        <taxon>Pseudomonadota</taxon>
        <taxon>Alphaproteobacteria</taxon>
        <taxon>Rhodobacterales</taxon>
        <taxon>Paracoccaceae</taxon>
        <taxon>Albidovulum</taxon>
    </lineage>
</organism>
<evidence type="ECO:0000313" key="2">
    <source>
        <dbReference type="Proteomes" id="UP001652564"/>
    </source>
</evidence>
<evidence type="ECO:0000313" key="1">
    <source>
        <dbReference type="EMBL" id="MCV2873899.1"/>
    </source>
</evidence>
<reference evidence="1 2" key="1">
    <citation type="submission" date="2022-10" db="EMBL/GenBank/DDBJ databases">
        <title>Defluviimonas sp. nov., isolated from ocean surface sediments.</title>
        <authorList>
            <person name="He W."/>
            <person name="Wang L."/>
            <person name="Zhang D.-F."/>
        </authorList>
    </citation>
    <scope>NUCLEOTIDE SEQUENCE [LARGE SCALE GENOMIC DNA]</scope>
    <source>
        <strain evidence="1 2">WL0050</strain>
    </source>
</reference>